<dbReference type="Proteomes" id="UP001163046">
    <property type="component" value="Unassembled WGS sequence"/>
</dbReference>
<dbReference type="OrthoDB" id="5989229at2759"/>
<comment type="caution">
    <text evidence="2">The sequence shown here is derived from an EMBL/GenBank/DDBJ whole genome shotgun (WGS) entry which is preliminary data.</text>
</comment>
<feature type="compositionally biased region" description="Basic and acidic residues" evidence="1">
    <location>
        <begin position="1"/>
        <end position="14"/>
    </location>
</feature>
<keyword evidence="3" id="KW-1185">Reference proteome</keyword>
<evidence type="ECO:0000313" key="3">
    <source>
        <dbReference type="Proteomes" id="UP001163046"/>
    </source>
</evidence>
<name>A0A9W9YNQ5_9CNID</name>
<feature type="compositionally biased region" description="Low complexity" evidence="1">
    <location>
        <begin position="117"/>
        <end position="131"/>
    </location>
</feature>
<organism evidence="2 3">
    <name type="scientific">Desmophyllum pertusum</name>
    <dbReference type="NCBI Taxonomy" id="174260"/>
    <lineage>
        <taxon>Eukaryota</taxon>
        <taxon>Metazoa</taxon>
        <taxon>Cnidaria</taxon>
        <taxon>Anthozoa</taxon>
        <taxon>Hexacorallia</taxon>
        <taxon>Scleractinia</taxon>
        <taxon>Caryophylliina</taxon>
        <taxon>Caryophylliidae</taxon>
        <taxon>Desmophyllum</taxon>
    </lineage>
</organism>
<proteinExistence type="predicted"/>
<dbReference type="AlphaFoldDB" id="A0A9W9YNQ5"/>
<accession>A0A9W9YNQ5</accession>
<gene>
    <name evidence="2" type="ORF">OS493_018187</name>
</gene>
<protein>
    <submittedName>
        <fullName evidence="2">Uncharacterized protein</fullName>
    </submittedName>
</protein>
<feature type="compositionally biased region" description="Acidic residues" evidence="1">
    <location>
        <begin position="133"/>
        <end position="146"/>
    </location>
</feature>
<evidence type="ECO:0000313" key="2">
    <source>
        <dbReference type="EMBL" id="KAJ7360194.1"/>
    </source>
</evidence>
<feature type="region of interest" description="Disordered" evidence="1">
    <location>
        <begin position="1"/>
        <end position="21"/>
    </location>
</feature>
<dbReference type="EMBL" id="MU827311">
    <property type="protein sequence ID" value="KAJ7360194.1"/>
    <property type="molecule type" value="Genomic_DNA"/>
</dbReference>
<sequence>MDETDSEKPDHEDFSENSDNVDEMSDYSAQLVCAVIFHVAVFRNLSVKKHLTVAAKTLEIKSRGNGKYELAKKVAISLVKKEFVCIQPPVNFKTLTREQIIIIKELQLPSSRATCNSSPDPSLSSSNSTQSVDETDDSLVSDPSDD</sequence>
<reference evidence="2" key="1">
    <citation type="submission" date="2023-01" db="EMBL/GenBank/DDBJ databases">
        <title>Genome assembly of the deep-sea coral Lophelia pertusa.</title>
        <authorList>
            <person name="Herrera S."/>
            <person name="Cordes E."/>
        </authorList>
    </citation>
    <scope>NUCLEOTIDE SEQUENCE</scope>
    <source>
        <strain evidence="2">USNM1676648</strain>
        <tissue evidence="2">Polyp</tissue>
    </source>
</reference>
<feature type="region of interest" description="Disordered" evidence="1">
    <location>
        <begin position="111"/>
        <end position="146"/>
    </location>
</feature>
<evidence type="ECO:0000256" key="1">
    <source>
        <dbReference type="SAM" id="MobiDB-lite"/>
    </source>
</evidence>